<keyword evidence="1" id="KW-0732">Signal</keyword>
<dbReference type="SUPFAM" id="SSF56300">
    <property type="entry name" value="Metallo-dependent phosphatases"/>
    <property type="match status" value="1"/>
</dbReference>
<dbReference type="Proteomes" id="UP000075755">
    <property type="component" value="Chromosome"/>
</dbReference>
<feature type="domain" description="Calcineurin-like phosphoesterase" evidence="4">
    <location>
        <begin position="109"/>
        <end position="348"/>
    </location>
</feature>
<evidence type="ECO:0000256" key="3">
    <source>
        <dbReference type="SAM" id="MobiDB-lite"/>
    </source>
</evidence>
<keyword evidence="2" id="KW-0547">Nucleotide-binding</keyword>
<dbReference type="InterPro" id="IPR029052">
    <property type="entry name" value="Metallo-depent_PP-like"/>
</dbReference>
<dbReference type="EMBL" id="CP015005">
    <property type="protein sequence ID" value="AMS41287.1"/>
    <property type="molecule type" value="Genomic_DNA"/>
</dbReference>
<evidence type="ECO:0000313" key="6">
    <source>
        <dbReference type="EMBL" id="AMS41287.1"/>
    </source>
</evidence>
<dbReference type="InterPro" id="IPR036907">
    <property type="entry name" value="5'-Nucleotdase_C_sf"/>
</dbReference>
<comment type="similarity">
    <text evidence="2">Belongs to the 5'-nucleotidase family.</text>
</comment>
<dbReference type="GO" id="GO:0016787">
    <property type="term" value="F:hydrolase activity"/>
    <property type="evidence" value="ECO:0007669"/>
    <property type="project" value="UniProtKB-KW"/>
</dbReference>
<feature type="domain" description="5'-Nucleotidase C-terminal" evidence="5">
    <location>
        <begin position="447"/>
        <end position="621"/>
    </location>
</feature>
<dbReference type="Gene3D" id="3.60.21.10">
    <property type="match status" value="1"/>
</dbReference>
<dbReference type="PANTHER" id="PTHR11575:SF24">
    <property type="entry name" value="5'-NUCLEOTIDASE"/>
    <property type="match status" value="1"/>
</dbReference>
<dbReference type="InterPro" id="IPR008334">
    <property type="entry name" value="5'-Nucleotdase_C"/>
</dbReference>
<proteinExistence type="inferred from homology"/>
<name>A0AAC8YMW2_AMIAI</name>
<dbReference type="PANTHER" id="PTHR11575">
    <property type="entry name" value="5'-NUCLEOTIDASE-RELATED"/>
    <property type="match status" value="1"/>
</dbReference>
<dbReference type="Gene3D" id="3.90.780.10">
    <property type="entry name" value="5'-Nucleotidase, C-terminal domain"/>
    <property type="match status" value="1"/>
</dbReference>
<dbReference type="SUPFAM" id="SSF55816">
    <property type="entry name" value="5'-nucleotidase (syn. UDP-sugar hydrolase), C-terminal domain"/>
    <property type="match status" value="1"/>
</dbReference>
<protein>
    <submittedName>
        <fullName evidence="6">Ser/Thr protein phosphatase family protein</fullName>
    </submittedName>
</protein>
<evidence type="ECO:0000256" key="1">
    <source>
        <dbReference type="ARBA" id="ARBA00022729"/>
    </source>
</evidence>
<dbReference type="InterPro" id="IPR004843">
    <property type="entry name" value="Calcineurin-like_PHP"/>
</dbReference>
<dbReference type="KEGG" id="aak:AA2016_2361"/>
<dbReference type="GO" id="GO:0000166">
    <property type="term" value="F:nucleotide binding"/>
    <property type="evidence" value="ECO:0007669"/>
    <property type="project" value="UniProtKB-KW"/>
</dbReference>
<dbReference type="PRINTS" id="PR01607">
    <property type="entry name" value="APYRASEFAMLY"/>
</dbReference>
<dbReference type="InterPro" id="IPR006179">
    <property type="entry name" value="5_nucleotidase/apyrase"/>
</dbReference>
<dbReference type="AlphaFoldDB" id="A0AAC8YMW2"/>
<evidence type="ECO:0000259" key="5">
    <source>
        <dbReference type="Pfam" id="PF02872"/>
    </source>
</evidence>
<gene>
    <name evidence="6" type="ORF">AA2016_2361</name>
</gene>
<reference evidence="6 7" key="1">
    <citation type="submission" date="2016-03" db="EMBL/GenBank/DDBJ databases">
        <title>Complete genome of Aminobacter aminovorans KCTC 2477.</title>
        <authorList>
            <person name="Kim K.M."/>
        </authorList>
    </citation>
    <scope>NUCLEOTIDE SEQUENCE [LARGE SCALE GENOMIC DNA]</scope>
    <source>
        <strain evidence="6 7">KCTC 2477</strain>
    </source>
</reference>
<evidence type="ECO:0000313" key="7">
    <source>
        <dbReference type="Proteomes" id="UP000075755"/>
    </source>
</evidence>
<sequence>MSPRMSRGTSKEDYMTTHKGSLSRRSMLKGGAALAATAAISPYIVFRAQAAPAAGELAMIAATPNSNGAFEKLYLLKGDPLAGPIKAIVTETGAAVPMSGLEMGERRLLRLMHFNDLHNHITEMHAKKGDTHVFSQMVKQVKDARANAVADEVVLFVSGGDDHTGSIFDELLGWSPDEFIADAGYRVYSAGGVDVAVLGNHEFDRGAAVLKKGIETDASFPLLSANVHGSSDLKRDEDYFAAVIGEAKGLRIGFVGLTTSVDTRVGQPADPKLAVASPLEAVRNVLPAVASVADIVVVLSHCGYGGDQHKSGKAGTARTVGEGDFAIAQAIAPLTDKPIVIIGAHTHTKLNAEGIDTDNVVEGVLITQAQAHGAYLGEIAISIRSDNGRKGWFTSVGLRPTKARDQRIKAGEAGYETFEQEADYDVDFEQTHVAPLIKALDTRLNEVIGQVPDDTLVSNERTFADRYVGETALANFMNDALVRRSEDFPGGRIDVALFNASGITSGLPQGPLSFRQWYDVMPYADGVHVATMTGAQIRDMLQSNAKRVLRPEEVSKVDTSAFVSRGFLHFSSALRYTIKLNASAIEATATAITIAGKPIEDVLDRQFKVAFNTYVALGGFGETWNGKPIGGEVPGQIPSMDLRGLPFDHTGMVYRNEVVALIREARTVGPDMGLTLDQRVRIEA</sequence>
<feature type="region of interest" description="Disordered" evidence="3">
    <location>
        <begin position="1"/>
        <end position="21"/>
    </location>
</feature>
<organism evidence="6 7">
    <name type="scientific">Aminobacter aminovorans</name>
    <name type="common">Chelatobacter heintzii</name>
    <dbReference type="NCBI Taxonomy" id="83263"/>
    <lineage>
        <taxon>Bacteria</taxon>
        <taxon>Pseudomonadati</taxon>
        <taxon>Pseudomonadota</taxon>
        <taxon>Alphaproteobacteria</taxon>
        <taxon>Hyphomicrobiales</taxon>
        <taxon>Phyllobacteriaceae</taxon>
        <taxon>Aminobacter</taxon>
    </lineage>
</organism>
<dbReference type="InterPro" id="IPR006311">
    <property type="entry name" value="TAT_signal"/>
</dbReference>
<dbReference type="Pfam" id="PF00149">
    <property type="entry name" value="Metallophos"/>
    <property type="match status" value="1"/>
</dbReference>
<dbReference type="Pfam" id="PF02872">
    <property type="entry name" value="5_nucleotid_C"/>
    <property type="match status" value="1"/>
</dbReference>
<evidence type="ECO:0000259" key="4">
    <source>
        <dbReference type="Pfam" id="PF00149"/>
    </source>
</evidence>
<dbReference type="GO" id="GO:0009166">
    <property type="term" value="P:nucleotide catabolic process"/>
    <property type="evidence" value="ECO:0007669"/>
    <property type="project" value="InterPro"/>
</dbReference>
<dbReference type="PROSITE" id="PS51318">
    <property type="entry name" value="TAT"/>
    <property type="match status" value="1"/>
</dbReference>
<evidence type="ECO:0000256" key="2">
    <source>
        <dbReference type="RuleBase" id="RU362119"/>
    </source>
</evidence>
<accession>A0AAC8YMW2</accession>
<keyword evidence="2" id="KW-0378">Hydrolase</keyword>